<keyword evidence="4 10" id="KW-0808">Transferase</keyword>
<dbReference type="GO" id="GO:0016740">
    <property type="term" value="F:transferase activity"/>
    <property type="evidence" value="ECO:0007669"/>
    <property type="project" value="UniProtKB-UniRule"/>
</dbReference>
<feature type="binding site" evidence="11">
    <location>
        <position position="284"/>
    </location>
    <ligand>
        <name>Mg(2+)</name>
        <dbReference type="ChEBI" id="CHEBI:18420"/>
    </ligand>
</feature>
<comment type="cofactor">
    <cofactor evidence="11">
        <name>Mg(2+)</name>
        <dbReference type="ChEBI" id="CHEBI:18420"/>
    </cofactor>
    <cofactor evidence="11">
        <name>Mn(2+)</name>
        <dbReference type="ChEBI" id="CHEBI:29035"/>
    </cofactor>
    <text evidence="11">Magnesium. Can also use manganese.</text>
</comment>
<dbReference type="Pfam" id="PF02424">
    <property type="entry name" value="ApbE"/>
    <property type="match status" value="1"/>
</dbReference>
<evidence type="ECO:0000256" key="2">
    <source>
        <dbReference type="ARBA" id="ARBA00016337"/>
    </source>
</evidence>
<comment type="similarity">
    <text evidence="10">Belongs to the ApbE family.</text>
</comment>
<name>A0A9D1W478_9FIRM</name>
<reference evidence="12" key="1">
    <citation type="journal article" date="2021" name="PeerJ">
        <title>Extensive microbial diversity within the chicken gut microbiome revealed by metagenomics and culture.</title>
        <authorList>
            <person name="Gilroy R."/>
            <person name="Ravi A."/>
            <person name="Getino M."/>
            <person name="Pursley I."/>
            <person name="Horton D.L."/>
            <person name="Alikhan N.F."/>
            <person name="Baker D."/>
            <person name="Gharbi K."/>
            <person name="Hall N."/>
            <person name="Watson M."/>
            <person name="Adriaenssens E.M."/>
            <person name="Foster-Nyarko E."/>
            <person name="Jarju S."/>
            <person name="Secka A."/>
            <person name="Antonio M."/>
            <person name="Oren A."/>
            <person name="Chaudhuri R.R."/>
            <person name="La Ragione R."/>
            <person name="Hildebrand F."/>
            <person name="Pallen M.J."/>
        </authorList>
    </citation>
    <scope>NUCLEOTIDE SEQUENCE</scope>
    <source>
        <strain evidence="12">ChiGjej4B4-12881</strain>
    </source>
</reference>
<dbReference type="InterPro" id="IPR024932">
    <property type="entry name" value="ApbE"/>
</dbReference>
<keyword evidence="5 10" id="KW-0479">Metal-binding</keyword>
<evidence type="ECO:0000256" key="6">
    <source>
        <dbReference type="ARBA" id="ARBA00022827"/>
    </source>
</evidence>
<dbReference type="SUPFAM" id="SSF143631">
    <property type="entry name" value="ApbE-like"/>
    <property type="match status" value="1"/>
</dbReference>
<proteinExistence type="inferred from homology"/>
<comment type="caution">
    <text evidence="12">The sequence shown here is derived from an EMBL/GenBank/DDBJ whole genome shotgun (WGS) entry which is preliminary data.</text>
</comment>
<evidence type="ECO:0000256" key="3">
    <source>
        <dbReference type="ARBA" id="ARBA00022630"/>
    </source>
</evidence>
<dbReference type="Proteomes" id="UP000886780">
    <property type="component" value="Unassembled WGS sequence"/>
</dbReference>
<dbReference type="PANTHER" id="PTHR30040:SF2">
    <property type="entry name" value="FAD:PROTEIN FMN TRANSFERASE"/>
    <property type="match status" value="1"/>
</dbReference>
<keyword evidence="6 10" id="KW-0274">FAD</keyword>
<evidence type="ECO:0000256" key="7">
    <source>
        <dbReference type="ARBA" id="ARBA00022842"/>
    </source>
</evidence>
<dbReference type="PIRSF" id="PIRSF006268">
    <property type="entry name" value="ApbE"/>
    <property type="match status" value="1"/>
</dbReference>
<comment type="catalytic activity">
    <reaction evidence="9 10">
        <text>L-threonyl-[protein] + FAD = FMN-L-threonyl-[protein] + AMP + H(+)</text>
        <dbReference type="Rhea" id="RHEA:36847"/>
        <dbReference type="Rhea" id="RHEA-COMP:11060"/>
        <dbReference type="Rhea" id="RHEA-COMP:11061"/>
        <dbReference type="ChEBI" id="CHEBI:15378"/>
        <dbReference type="ChEBI" id="CHEBI:30013"/>
        <dbReference type="ChEBI" id="CHEBI:57692"/>
        <dbReference type="ChEBI" id="CHEBI:74257"/>
        <dbReference type="ChEBI" id="CHEBI:456215"/>
        <dbReference type="EC" id="2.7.1.180"/>
    </reaction>
</comment>
<evidence type="ECO:0000256" key="9">
    <source>
        <dbReference type="ARBA" id="ARBA00048540"/>
    </source>
</evidence>
<dbReference type="PANTHER" id="PTHR30040">
    <property type="entry name" value="THIAMINE BIOSYNTHESIS LIPOPROTEIN APBE"/>
    <property type="match status" value="1"/>
</dbReference>
<dbReference type="InterPro" id="IPR003374">
    <property type="entry name" value="ApbE-like_sf"/>
</dbReference>
<dbReference type="EMBL" id="DXEU01000071">
    <property type="protein sequence ID" value="HIX51987.1"/>
    <property type="molecule type" value="Genomic_DNA"/>
</dbReference>
<evidence type="ECO:0000256" key="1">
    <source>
        <dbReference type="ARBA" id="ARBA00011955"/>
    </source>
</evidence>
<organism evidence="12 13">
    <name type="scientific">Candidatus Lachnoclostridium stercoripullorum</name>
    <dbReference type="NCBI Taxonomy" id="2838635"/>
    <lineage>
        <taxon>Bacteria</taxon>
        <taxon>Bacillati</taxon>
        <taxon>Bacillota</taxon>
        <taxon>Clostridia</taxon>
        <taxon>Lachnospirales</taxon>
        <taxon>Lachnospiraceae</taxon>
    </lineage>
</organism>
<feature type="binding site" evidence="11">
    <location>
        <position position="167"/>
    </location>
    <ligand>
        <name>Mg(2+)</name>
        <dbReference type="ChEBI" id="CHEBI:18420"/>
    </ligand>
</feature>
<keyword evidence="3 10" id="KW-0285">Flavoprotein</keyword>
<dbReference type="GO" id="GO:0046872">
    <property type="term" value="F:metal ion binding"/>
    <property type="evidence" value="ECO:0007669"/>
    <property type="project" value="UniProtKB-UniRule"/>
</dbReference>
<reference evidence="12" key="2">
    <citation type="submission" date="2021-04" db="EMBL/GenBank/DDBJ databases">
        <authorList>
            <person name="Gilroy R."/>
        </authorList>
    </citation>
    <scope>NUCLEOTIDE SEQUENCE</scope>
    <source>
        <strain evidence="12">ChiGjej4B4-12881</strain>
    </source>
</reference>
<evidence type="ECO:0000313" key="13">
    <source>
        <dbReference type="Proteomes" id="UP000886780"/>
    </source>
</evidence>
<evidence type="ECO:0000256" key="11">
    <source>
        <dbReference type="PIRSR" id="PIRSR006268-2"/>
    </source>
</evidence>
<dbReference type="AlphaFoldDB" id="A0A9D1W478"/>
<dbReference type="EC" id="2.7.1.180" evidence="1 10"/>
<accession>A0A9D1W478</accession>
<evidence type="ECO:0000256" key="8">
    <source>
        <dbReference type="ARBA" id="ARBA00031306"/>
    </source>
</evidence>
<protein>
    <recommendedName>
        <fullName evidence="2 10">FAD:protein FMN transferase</fullName>
        <ecNumber evidence="1 10">2.7.1.180</ecNumber>
    </recommendedName>
    <alternativeName>
        <fullName evidence="8 10">Flavin transferase</fullName>
    </alternativeName>
</protein>
<evidence type="ECO:0000313" key="12">
    <source>
        <dbReference type="EMBL" id="HIX51987.1"/>
    </source>
</evidence>
<feature type="binding site" evidence="11">
    <location>
        <position position="280"/>
    </location>
    <ligand>
        <name>Mg(2+)</name>
        <dbReference type="ChEBI" id="CHEBI:18420"/>
    </ligand>
</feature>
<evidence type="ECO:0000256" key="10">
    <source>
        <dbReference type="PIRNR" id="PIRNR006268"/>
    </source>
</evidence>
<sequence length="328" mass="36184">MAAAVLVCASVLAAGGCGRRQAEPVSRSDFLLNTFVTVTLYDSEDEAILDGCLELCSHYEDLLSRTKEDSEIFRLNHREPGTREMEVSAETAEVIERGLYYSRLSGGAFDITVEPLSSLWDFTAAEPELPDPEMIRENLPKVGYERVSVSGNTIVFADDETRIDLGAIAKGYIADKMKEYLLEQGVESAIINLGGNVLCVGGYGEEPFRIGIQRPYADRSETVGVLEIRDLSAVSSGVYERHFEKDGVNYHHILDPKTGYPYENGLTAVTIVSEKSVDGDGLSTTCFSLGLERGMELVNSLEHVWAVFITDDGELHYSDGMEQWLARQ</sequence>
<gene>
    <name evidence="12" type="ORF">IAA28_04185</name>
</gene>
<evidence type="ECO:0000256" key="4">
    <source>
        <dbReference type="ARBA" id="ARBA00022679"/>
    </source>
</evidence>
<dbReference type="Gene3D" id="3.10.520.10">
    <property type="entry name" value="ApbE-like domains"/>
    <property type="match status" value="1"/>
</dbReference>
<evidence type="ECO:0000256" key="5">
    <source>
        <dbReference type="ARBA" id="ARBA00022723"/>
    </source>
</evidence>
<keyword evidence="7 10" id="KW-0460">Magnesium</keyword>